<gene>
    <name evidence="3" type="ORF">SAMN06266787_11242</name>
</gene>
<evidence type="ECO:0000313" key="4">
    <source>
        <dbReference type="Proteomes" id="UP000198297"/>
    </source>
</evidence>
<dbReference type="Pfam" id="PF01370">
    <property type="entry name" value="Epimerase"/>
    <property type="match status" value="1"/>
</dbReference>
<proteinExistence type="inferred from homology"/>
<dbReference type="AlphaFoldDB" id="A0A238YI95"/>
<dbReference type="CDD" id="cd05256">
    <property type="entry name" value="UDP_AE_SDR_e"/>
    <property type="match status" value="1"/>
</dbReference>
<dbReference type="SUPFAM" id="SSF51735">
    <property type="entry name" value="NAD(P)-binding Rossmann-fold domains"/>
    <property type="match status" value="1"/>
</dbReference>
<dbReference type="InterPro" id="IPR036291">
    <property type="entry name" value="NAD(P)-bd_dom_sf"/>
</dbReference>
<sequence length="328" mass="36760">MEILVTGGTGFIGGHLAESFARDGHHVTVVDNLEPYYDLGIKKHNVETSREAAAESGGAYDFVEGTVTNADLLKNLTETVDAIYHQAAQAGVRKSVEEPAKVNEYNVTGTMTVLEAARKNDVDRVVYASSSSVYGKPQYLPYDEDHPNEPVSPYGVSKLSSEHYMRVYNEVYGLPTVSLRYFTVYGPRMRPNMAISNFVSRCMRGEPPQIYGDGKQTRDFTYIDDVVDANRQLLHDDNADGEIMNIGSTDNIDILTLAEVVRDEIDPDLDIEFTDAREGDAEHTHADISKANELIGYEPSRDIRQGVREFIEWYEANRDWYEPLVVNS</sequence>
<dbReference type="Gene3D" id="3.40.50.720">
    <property type="entry name" value="NAD(P)-binding Rossmann-like Domain"/>
    <property type="match status" value="1"/>
</dbReference>
<accession>A0A238YI95</accession>
<dbReference type="RefSeq" id="WP_089309096.1">
    <property type="nucleotide sequence ID" value="NZ_FZNK01000012.1"/>
</dbReference>
<dbReference type="Gene3D" id="3.90.25.10">
    <property type="entry name" value="UDP-galactose 4-epimerase, domain 1"/>
    <property type="match status" value="1"/>
</dbReference>
<dbReference type="InterPro" id="IPR001509">
    <property type="entry name" value="Epimerase_deHydtase"/>
</dbReference>
<organism evidence="3 4">
    <name type="scientific">Halorubrum ezzemoulense</name>
    <name type="common">Halorubrum chaoviator</name>
    <dbReference type="NCBI Taxonomy" id="337243"/>
    <lineage>
        <taxon>Archaea</taxon>
        <taxon>Methanobacteriati</taxon>
        <taxon>Methanobacteriota</taxon>
        <taxon>Stenosarchaea group</taxon>
        <taxon>Halobacteria</taxon>
        <taxon>Halobacteriales</taxon>
        <taxon>Haloferacaceae</taxon>
        <taxon>Halorubrum</taxon>
    </lineage>
</organism>
<feature type="domain" description="NAD-dependent epimerase/dehydratase" evidence="2">
    <location>
        <begin position="3"/>
        <end position="247"/>
    </location>
</feature>
<name>A0A238YI95_HALEZ</name>
<reference evidence="3 4" key="1">
    <citation type="submission" date="2017-06" db="EMBL/GenBank/DDBJ databases">
        <authorList>
            <person name="Kim H.J."/>
            <person name="Triplett B.A."/>
        </authorList>
    </citation>
    <scope>NUCLEOTIDE SEQUENCE [LARGE SCALE GENOMIC DNA]</scope>
    <source>
        <strain evidence="3 4">DSM 19316</strain>
    </source>
</reference>
<protein>
    <submittedName>
        <fullName evidence="3">UDP-glucose 4-epimerase</fullName>
    </submittedName>
</protein>
<evidence type="ECO:0000259" key="2">
    <source>
        <dbReference type="Pfam" id="PF01370"/>
    </source>
</evidence>
<dbReference type="Proteomes" id="UP000198297">
    <property type="component" value="Unassembled WGS sequence"/>
</dbReference>
<dbReference type="EMBL" id="FZNK01000012">
    <property type="protein sequence ID" value="SNR70441.1"/>
    <property type="molecule type" value="Genomic_DNA"/>
</dbReference>
<dbReference type="PRINTS" id="PR01713">
    <property type="entry name" value="NUCEPIMERASE"/>
</dbReference>
<comment type="similarity">
    <text evidence="1">Belongs to the NAD(P)-dependent epimerase/dehydratase family.</text>
</comment>
<evidence type="ECO:0000256" key="1">
    <source>
        <dbReference type="ARBA" id="ARBA00007637"/>
    </source>
</evidence>
<dbReference type="PANTHER" id="PTHR43000">
    <property type="entry name" value="DTDP-D-GLUCOSE 4,6-DEHYDRATASE-RELATED"/>
    <property type="match status" value="1"/>
</dbReference>
<evidence type="ECO:0000313" key="3">
    <source>
        <dbReference type="EMBL" id="SNR70441.1"/>
    </source>
</evidence>